<protein>
    <submittedName>
        <fullName evidence="1">Uncharacterized protein</fullName>
    </submittedName>
</protein>
<dbReference type="OrthoDB" id="126576at2759"/>
<dbReference type="Proteomes" id="UP000198211">
    <property type="component" value="Unassembled WGS sequence"/>
</dbReference>
<name>A0A225UFB5_9STRA</name>
<sequence length="104" mass="11772">MDPCEVIRLLEKDFGQGDAASLIELTYKPKNGQIVGTRTEPWLCVEALSQLPSEFWASSISMKKEDFTVDQVEALRRIFGDKSKKEMGLMDTTQAITDNNMRVK</sequence>
<keyword evidence="2" id="KW-1185">Reference proteome</keyword>
<dbReference type="EMBL" id="NBNE01019651">
    <property type="protein sequence ID" value="OWY91708.1"/>
    <property type="molecule type" value="Genomic_DNA"/>
</dbReference>
<reference evidence="2" key="1">
    <citation type="submission" date="2017-03" db="EMBL/GenBank/DDBJ databases">
        <title>Phytopthora megakarya and P. palmivora, two closely related causual agents of cacao black pod achieved similar genome size and gene model numbers by different mechanisms.</title>
        <authorList>
            <person name="Ali S."/>
            <person name="Shao J."/>
            <person name="Larry D.J."/>
            <person name="Kronmiller B."/>
            <person name="Shen D."/>
            <person name="Strem M.D."/>
            <person name="Melnick R.L."/>
            <person name="Guiltinan M.J."/>
            <person name="Tyler B.M."/>
            <person name="Meinhardt L.W."/>
            <person name="Bailey B.A."/>
        </authorList>
    </citation>
    <scope>NUCLEOTIDE SEQUENCE [LARGE SCALE GENOMIC DNA]</scope>
    <source>
        <strain evidence="2">zdho120</strain>
    </source>
</reference>
<accession>A0A225UFB5</accession>
<proteinExistence type="predicted"/>
<comment type="caution">
    <text evidence="1">The sequence shown here is derived from an EMBL/GenBank/DDBJ whole genome shotgun (WGS) entry which is preliminary data.</text>
</comment>
<evidence type="ECO:0000313" key="2">
    <source>
        <dbReference type="Proteomes" id="UP000198211"/>
    </source>
</evidence>
<organism evidence="1 2">
    <name type="scientific">Phytophthora megakarya</name>
    <dbReference type="NCBI Taxonomy" id="4795"/>
    <lineage>
        <taxon>Eukaryota</taxon>
        <taxon>Sar</taxon>
        <taxon>Stramenopiles</taxon>
        <taxon>Oomycota</taxon>
        <taxon>Peronosporomycetes</taxon>
        <taxon>Peronosporales</taxon>
        <taxon>Peronosporaceae</taxon>
        <taxon>Phytophthora</taxon>
    </lineage>
</organism>
<dbReference type="AlphaFoldDB" id="A0A225UFB5"/>
<gene>
    <name evidence="1" type="ORF">PHMEG_00039604</name>
</gene>
<evidence type="ECO:0000313" key="1">
    <source>
        <dbReference type="EMBL" id="OWY91708.1"/>
    </source>
</evidence>